<sequence length="121" mass="13331">MTTVESYWDKTDDELYALLGAELLGDGLGLAPEDEENHRTFGKEWFANKHHEFQRRICHHDKAQALLGTTSSDRLIDAFTVQELLADFDSDPKTVALIAVLVGRVGLGAFCRNAPAPEGSS</sequence>
<reference evidence="1" key="1">
    <citation type="submission" date="2022-10" db="EMBL/GenBank/DDBJ databases">
        <title>The complete genomes of actinobacterial strains from the NBC collection.</title>
        <authorList>
            <person name="Joergensen T.S."/>
            <person name="Alvarez Arevalo M."/>
            <person name="Sterndorff E.B."/>
            <person name="Faurdal D."/>
            <person name="Vuksanovic O."/>
            <person name="Mourched A.-S."/>
            <person name="Charusanti P."/>
            <person name="Shaw S."/>
            <person name="Blin K."/>
            <person name="Weber T."/>
        </authorList>
    </citation>
    <scope>NUCLEOTIDE SEQUENCE</scope>
    <source>
        <strain evidence="1">NBC_00049</strain>
    </source>
</reference>
<organism evidence="1">
    <name type="scientific">Streptomyces sp. NBC_00049</name>
    <dbReference type="NCBI Taxonomy" id="2903617"/>
    <lineage>
        <taxon>Bacteria</taxon>
        <taxon>Bacillati</taxon>
        <taxon>Actinomycetota</taxon>
        <taxon>Actinomycetes</taxon>
        <taxon>Kitasatosporales</taxon>
        <taxon>Streptomycetaceae</taxon>
        <taxon>Streptomyces</taxon>
    </lineage>
</organism>
<proteinExistence type="predicted"/>
<evidence type="ECO:0000313" key="1">
    <source>
        <dbReference type="EMBL" id="WTU71892.1"/>
    </source>
</evidence>
<gene>
    <name evidence="1" type="ORF">OG327_00295</name>
</gene>
<accession>A0AAU2JGT1</accession>
<name>A0AAU2JGT1_9ACTN</name>
<dbReference type="EMBL" id="CP108264">
    <property type="protein sequence ID" value="WTU71892.1"/>
    <property type="molecule type" value="Genomic_DNA"/>
</dbReference>
<dbReference type="AlphaFoldDB" id="A0AAU2JGT1"/>
<protein>
    <submittedName>
        <fullName evidence="1">Uncharacterized protein</fullName>
    </submittedName>
</protein>